<gene>
    <name evidence="3" type="ORF">GLOTRDRAFT_96364</name>
</gene>
<dbReference type="OrthoDB" id="2998174at2759"/>
<evidence type="ECO:0000256" key="1">
    <source>
        <dbReference type="ARBA" id="ARBA00007946"/>
    </source>
</evidence>
<dbReference type="SFLD" id="SFLDS00005">
    <property type="entry name" value="Isoprenoid_Synthase_Type_I"/>
    <property type="match status" value="1"/>
</dbReference>
<dbReference type="RefSeq" id="XP_007870088.1">
    <property type="nucleotide sequence ID" value="XM_007871897.1"/>
</dbReference>
<accession>S7PVV3</accession>
<comment type="similarity">
    <text evidence="1">Belongs to the trichodiene synthase family.</text>
</comment>
<proteinExistence type="inferred from homology"/>
<dbReference type="SFLD" id="SFLDG01021">
    <property type="entry name" value="Trichodiene_Synthase_Like"/>
    <property type="match status" value="1"/>
</dbReference>
<protein>
    <recommendedName>
        <fullName evidence="5">Terpenoid synthase</fullName>
    </recommendedName>
</protein>
<dbReference type="SUPFAM" id="SSF48576">
    <property type="entry name" value="Terpenoid synthases"/>
    <property type="match status" value="2"/>
</dbReference>
<dbReference type="STRING" id="670483.S7PVV3"/>
<keyword evidence="4" id="KW-1185">Reference proteome</keyword>
<evidence type="ECO:0000313" key="3">
    <source>
        <dbReference type="EMBL" id="EPQ51648.1"/>
    </source>
</evidence>
<dbReference type="EMBL" id="KB469310">
    <property type="protein sequence ID" value="EPQ51648.1"/>
    <property type="molecule type" value="Genomic_DNA"/>
</dbReference>
<dbReference type="InterPro" id="IPR008949">
    <property type="entry name" value="Isoprenoid_synthase_dom_sf"/>
</dbReference>
<name>S7PVV3_GLOTA</name>
<dbReference type="GO" id="GO:0016838">
    <property type="term" value="F:carbon-oxygen lyase activity, acting on phosphates"/>
    <property type="evidence" value="ECO:0007669"/>
    <property type="project" value="InterPro"/>
</dbReference>
<dbReference type="HOGENOM" id="CLU_678028_0_0_1"/>
<evidence type="ECO:0008006" key="5">
    <source>
        <dbReference type="Google" id="ProtNLM"/>
    </source>
</evidence>
<dbReference type="GeneID" id="19309831"/>
<dbReference type="InterPro" id="IPR024652">
    <property type="entry name" value="Trichodiene_synth"/>
</dbReference>
<dbReference type="eggNOG" id="ENOG502SINB">
    <property type="taxonomic scope" value="Eukaryota"/>
</dbReference>
<evidence type="ECO:0000256" key="2">
    <source>
        <dbReference type="ARBA" id="ARBA00023239"/>
    </source>
</evidence>
<reference evidence="3 4" key="1">
    <citation type="journal article" date="2012" name="Science">
        <title>The Paleozoic origin of enzymatic lignin decomposition reconstructed from 31 fungal genomes.</title>
        <authorList>
            <person name="Floudas D."/>
            <person name="Binder M."/>
            <person name="Riley R."/>
            <person name="Barry K."/>
            <person name="Blanchette R.A."/>
            <person name="Henrissat B."/>
            <person name="Martinez A.T."/>
            <person name="Otillar R."/>
            <person name="Spatafora J.W."/>
            <person name="Yadav J.S."/>
            <person name="Aerts A."/>
            <person name="Benoit I."/>
            <person name="Boyd A."/>
            <person name="Carlson A."/>
            <person name="Copeland A."/>
            <person name="Coutinho P.M."/>
            <person name="de Vries R.P."/>
            <person name="Ferreira P."/>
            <person name="Findley K."/>
            <person name="Foster B."/>
            <person name="Gaskell J."/>
            <person name="Glotzer D."/>
            <person name="Gorecki P."/>
            <person name="Heitman J."/>
            <person name="Hesse C."/>
            <person name="Hori C."/>
            <person name="Igarashi K."/>
            <person name="Jurgens J.A."/>
            <person name="Kallen N."/>
            <person name="Kersten P."/>
            <person name="Kohler A."/>
            <person name="Kuees U."/>
            <person name="Kumar T.K.A."/>
            <person name="Kuo A."/>
            <person name="LaButti K."/>
            <person name="Larrondo L.F."/>
            <person name="Lindquist E."/>
            <person name="Ling A."/>
            <person name="Lombard V."/>
            <person name="Lucas S."/>
            <person name="Lundell T."/>
            <person name="Martin R."/>
            <person name="McLaughlin D.J."/>
            <person name="Morgenstern I."/>
            <person name="Morin E."/>
            <person name="Murat C."/>
            <person name="Nagy L.G."/>
            <person name="Nolan M."/>
            <person name="Ohm R.A."/>
            <person name="Patyshakuliyeva A."/>
            <person name="Rokas A."/>
            <person name="Ruiz-Duenas F.J."/>
            <person name="Sabat G."/>
            <person name="Salamov A."/>
            <person name="Samejima M."/>
            <person name="Schmutz J."/>
            <person name="Slot J.C."/>
            <person name="St John F."/>
            <person name="Stenlid J."/>
            <person name="Sun H."/>
            <person name="Sun S."/>
            <person name="Syed K."/>
            <person name="Tsang A."/>
            <person name="Wiebenga A."/>
            <person name="Young D."/>
            <person name="Pisabarro A."/>
            <person name="Eastwood D.C."/>
            <person name="Martin F."/>
            <person name="Cullen D."/>
            <person name="Grigoriev I.V."/>
            <person name="Hibbett D.S."/>
        </authorList>
    </citation>
    <scope>NUCLEOTIDE SEQUENCE [LARGE SCALE GENOMIC DNA]</scope>
    <source>
        <strain evidence="3 4">ATCC 11539</strain>
    </source>
</reference>
<evidence type="ECO:0000313" key="4">
    <source>
        <dbReference type="Proteomes" id="UP000030669"/>
    </source>
</evidence>
<dbReference type="AlphaFoldDB" id="S7PVV3"/>
<dbReference type="KEGG" id="gtr:GLOTRDRAFT_96364"/>
<sequence length="416" mass="48036">MRPAQIDLEVRRMAVPKLKATRNATTLNYSPEKSVDKTSIDHKVRVRQLLHQIGYRYDPPATPDPDFDNALHEWMVTKVQPALHWDQRKLAALEDQGSQVNIRAYPLGDRELLMIMSKLTVLAIAIDDSLEDEAMYEHMALFSHRMYVGQSQPSGTILPIYEECIREMSDYYEKDAVLRNIGVAPWIAYVDAALLEKRIVTVDEELRASPFDTGYNRLVEHRKGGEASLNHAKEVRLSSMKLEAEAVRFPHFLRQKTAIAESYAAAIFKANRAQELPLTRYIKAIPDIAFTIEIMNDLLSFHKEEMEGEEFNLVQLLTQSIRRQQTLLGTTDWDVNDTIDLLCDQVKESFHRVDVLLRLADFDNSVAGEAEEDDDVDEAIDRQVARQWRGWRDGYITWHLESTRYQLDFLSEFLNH</sequence>
<organism evidence="3 4">
    <name type="scientific">Gloeophyllum trabeum (strain ATCC 11539 / FP-39264 / Madison 617)</name>
    <name type="common">Brown rot fungus</name>
    <dbReference type="NCBI Taxonomy" id="670483"/>
    <lineage>
        <taxon>Eukaryota</taxon>
        <taxon>Fungi</taxon>
        <taxon>Dikarya</taxon>
        <taxon>Basidiomycota</taxon>
        <taxon>Agaricomycotina</taxon>
        <taxon>Agaricomycetes</taxon>
        <taxon>Gloeophyllales</taxon>
        <taxon>Gloeophyllaceae</taxon>
        <taxon>Gloeophyllum</taxon>
    </lineage>
</organism>
<dbReference type="Proteomes" id="UP000030669">
    <property type="component" value="Unassembled WGS sequence"/>
</dbReference>
<keyword evidence="2" id="KW-0456">Lyase</keyword>
<dbReference type="OMA" id="FHESFHE"/>
<dbReference type="Gene3D" id="1.10.600.10">
    <property type="entry name" value="Farnesyl Diphosphate Synthase"/>
    <property type="match status" value="1"/>
</dbReference>